<dbReference type="InterPro" id="IPR002575">
    <property type="entry name" value="Aminoglycoside_PTrfase"/>
</dbReference>
<dbReference type="CDD" id="cd05120">
    <property type="entry name" value="APH_ChoK_like"/>
    <property type="match status" value="1"/>
</dbReference>
<feature type="domain" description="Aminoglycoside phosphotransferase" evidence="1">
    <location>
        <begin position="130"/>
        <end position="294"/>
    </location>
</feature>
<evidence type="ECO:0000313" key="3">
    <source>
        <dbReference type="Proteomes" id="UP000002035"/>
    </source>
</evidence>
<dbReference type="Gene3D" id="3.90.1200.10">
    <property type="match status" value="1"/>
</dbReference>
<name>C5FFQ9_ARTOC</name>
<accession>C5FFQ9</accession>
<sequence length="330" mass="38276">MARLPLPDGFLLAIHRPISAFNYYMSIEKEVQGGWQSYSTGSLQYHLVSSYMDADLRIDTKTLGKFGQRILRGLFLVIPEFLKLKIAQLIVKAVNRWYPQDNPFFRYLPGGLCLKIGKRVDRNEANALLLIDKMTSIPAPKLIGFTRDEKNNVGYLIMTMIPGVPADSVYYRMSYDERIQLAKDLGRHISEYRQIPNPHADYLICDTLGGPTTDHRTDIVQRTNLRIFLEGLEGQRDKYPLRYLYEKHHSVCFTHSDLHLSNILVLRGKFSGLVDWKSACFTPEYWEYTRAIWAHQGNKRTESELGHAFDKCYHDELEAEKFIWMANPTF</sequence>
<dbReference type="STRING" id="554155.C5FFQ9"/>
<dbReference type="GeneID" id="9223338"/>
<evidence type="ECO:0000259" key="1">
    <source>
        <dbReference type="Pfam" id="PF01636"/>
    </source>
</evidence>
<dbReference type="PANTHER" id="PTHR21310:SF54">
    <property type="entry name" value="AMINOGLYCOSIDE PHOSPHOTRANSFERASE DOMAIN-CONTAINING PROTEIN"/>
    <property type="match status" value="1"/>
</dbReference>
<dbReference type="Pfam" id="PF01636">
    <property type="entry name" value="APH"/>
    <property type="match status" value="1"/>
</dbReference>
<dbReference type="RefSeq" id="XP_002849479.1">
    <property type="nucleotide sequence ID" value="XM_002849433.1"/>
</dbReference>
<dbReference type="Proteomes" id="UP000002035">
    <property type="component" value="Unassembled WGS sequence"/>
</dbReference>
<gene>
    <name evidence="2" type="ORF">MCYG_02413</name>
</gene>
<dbReference type="InterPro" id="IPR051678">
    <property type="entry name" value="AGP_Transferase"/>
</dbReference>
<dbReference type="SUPFAM" id="SSF56112">
    <property type="entry name" value="Protein kinase-like (PK-like)"/>
    <property type="match status" value="1"/>
</dbReference>
<protein>
    <recommendedName>
        <fullName evidence="1">Aminoglycoside phosphotransferase domain-containing protein</fullName>
    </recommendedName>
</protein>
<dbReference type="OMA" id="HADYLIC"/>
<dbReference type="PANTHER" id="PTHR21310">
    <property type="entry name" value="AMINOGLYCOSIDE PHOSPHOTRANSFERASE-RELATED-RELATED"/>
    <property type="match status" value="1"/>
</dbReference>
<reference evidence="3" key="1">
    <citation type="journal article" date="2012" name="MBio">
        <title>Comparative genome analysis of Trichophyton rubrum and related dermatophytes reveals candidate genes involved in infection.</title>
        <authorList>
            <person name="Martinez D.A."/>
            <person name="Oliver B.G."/>
            <person name="Graeser Y."/>
            <person name="Goldberg J.M."/>
            <person name="Li W."/>
            <person name="Martinez-Rossi N.M."/>
            <person name="Monod M."/>
            <person name="Shelest E."/>
            <person name="Barton R.C."/>
            <person name="Birch E."/>
            <person name="Brakhage A.A."/>
            <person name="Chen Z."/>
            <person name="Gurr S.J."/>
            <person name="Heiman D."/>
            <person name="Heitman J."/>
            <person name="Kosti I."/>
            <person name="Rossi A."/>
            <person name="Saif S."/>
            <person name="Samalova M."/>
            <person name="Saunders C.W."/>
            <person name="Shea T."/>
            <person name="Summerbell R.C."/>
            <person name="Xu J."/>
            <person name="Young S."/>
            <person name="Zeng Q."/>
            <person name="Birren B.W."/>
            <person name="Cuomo C.A."/>
            <person name="White T.C."/>
        </authorList>
    </citation>
    <scope>NUCLEOTIDE SEQUENCE [LARGE SCALE GENOMIC DNA]</scope>
    <source>
        <strain evidence="3">ATCC MYA-4605 / CBS 113480</strain>
    </source>
</reference>
<dbReference type="VEuPathDB" id="FungiDB:MCYG_02413"/>
<proteinExistence type="predicted"/>
<organism evidence="2 3">
    <name type="scientific">Arthroderma otae (strain ATCC MYA-4605 / CBS 113480)</name>
    <name type="common">Microsporum canis</name>
    <dbReference type="NCBI Taxonomy" id="554155"/>
    <lineage>
        <taxon>Eukaryota</taxon>
        <taxon>Fungi</taxon>
        <taxon>Dikarya</taxon>
        <taxon>Ascomycota</taxon>
        <taxon>Pezizomycotina</taxon>
        <taxon>Eurotiomycetes</taxon>
        <taxon>Eurotiomycetidae</taxon>
        <taxon>Onygenales</taxon>
        <taxon>Arthrodermataceae</taxon>
        <taxon>Microsporum</taxon>
    </lineage>
</organism>
<keyword evidence="3" id="KW-1185">Reference proteome</keyword>
<evidence type="ECO:0000313" key="2">
    <source>
        <dbReference type="EMBL" id="EEQ29594.1"/>
    </source>
</evidence>
<dbReference type="EMBL" id="DS995702">
    <property type="protein sequence ID" value="EEQ29594.1"/>
    <property type="molecule type" value="Genomic_DNA"/>
</dbReference>
<dbReference type="eggNOG" id="ENOG502SQCG">
    <property type="taxonomic scope" value="Eukaryota"/>
</dbReference>
<dbReference type="OrthoDB" id="2906425at2759"/>
<dbReference type="HOGENOM" id="CLU_021768_1_2_1"/>
<dbReference type="InterPro" id="IPR011009">
    <property type="entry name" value="Kinase-like_dom_sf"/>
</dbReference>
<dbReference type="AlphaFoldDB" id="C5FFQ9"/>